<proteinExistence type="predicted"/>
<sequence>MWAVEVGKADKHLPGDISEEGFRTDAAAIEGAAVHVLEEDLDLVGAVFEPVAPDDVGVIAGAEDVDLAADLAAYGVVVVPVDDLQGIDPPGGLVADHPHGAAEA</sequence>
<dbReference type="AlphaFoldDB" id="A0A9D5CVX3"/>
<comment type="caution">
    <text evidence="1">The sequence shown here is derived from an EMBL/GenBank/DDBJ whole genome shotgun (WGS) entry which is preliminary data.</text>
</comment>
<dbReference type="EMBL" id="JAGGNH010000003">
    <property type="protein sequence ID" value="KAJ0979632.1"/>
    <property type="molecule type" value="Genomic_DNA"/>
</dbReference>
<dbReference type="Proteomes" id="UP001085076">
    <property type="component" value="Miscellaneous, Linkage group lg03"/>
</dbReference>
<reference evidence="1" key="1">
    <citation type="submission" date="2021-03" db="EMBL/GenBank/DDBJ databases">
        <authorList>
            <person name="Li Z."/>
            <person name="Yang C."/>
        </authorList>
    </citation>
    <scope>NUCLEOTIDE SEQUENCE</scope>
    <source>
        <strain evidence="1">Dzin_1.0</strain>
        <tissue evidence="1">Leaf</tissue>
    </source>
</reference>
<evidence type="ECO:0000313" key="1">
    <source>
        <dbReference type="EMBL" id="KAJ0979632.1"/>
    </source>
</evidence>
<gene>
    <name evidence="1" type="ORF">J5N97_015106</name>
</gene>
<name>A0A9D5CVX3_9LILI</name>
<organism evidence="1 2">
    <name type="scientific">Dioscorea zingiberensis</name>
    <dbReference type="NCBI Taxonomy" id="325984"/>
    <lineage>
        <taxon>Eukaryota</taxon>
        <taxon>Viridiplantae</taxon>
        <taxon>Streptophyta</taxon>
        <taxon>Embryophyta</taxon>
        <taxon>Tracheophyta</taxon>
        <taxon>Spermatophyta</taxon>
        <taxon>Magnoliopsida</taxon>
        <taxon>Liliopsida</taxon>
        <taxon>Dioscoreales</taxon>
        <taxon>Dioscoreaceae</taxon>
        <taxon>Dioscorea</taxon>
    </lineage>
</organism>
<accession>A0A9D5CVX3</accession>
<keyword evidence="2" id="KW-1185">Reference proteome</keyword>
<protein>
    <submittedName>
        <fullName evidence="1">Uncharacterized protein</fullName>
    </submittedName>
</protein>
<evidence type="ECO:0000313" key="2">
    <source>
        <dbReference type="Proteomes" id="UP001085076"/>
    </source>
</evidence>
<reference evidence="1" key="2">
    <citation type="journal article" date="2022" name="Hortic Res">
        <title>The genome of Dioscorea zingiberensis sheds light on the biosynthesis, origin and evolution of the medicinally important diosgenin saponins.</title>
        <authorList>
            <person name="Li Y."/>
            <person name="Tan C."/>
            <person name="Li Z."/>
            <person name="Guo J."/>
            <person name="Li S."/>
            <person name="Chen X."/>
            <person name="Wang C."/>
            <person name="Dai X."/>
            <person name="Yang H."/>
            <person name="Song W."/>
            <person name="Hou L."/>
            <person name="Xu J."/>
            <person name="Tong Z."/>
            <person name="Xu A."/>
            <person name="Yuan X."/>
            <person name="Wang W."/>
            <person name="Yang Q."/>
            <person name="Chen L."/>
            <person name="Sun Z."/>
            <person name="Wang K."/>
            <person name="Pan B."/>
            <person name="Chen J."/>
            <person name="Bao Y."/>
            <person name="Liu F."/>
            <person name="Qi X."/>
            <person name="Gang D.R."/>
            <person name="Wen J."/>
            <person name="Li J."/>
        </authorList>
    </citation>
    <scope>NUCLEOTIDE SEQUENCE</scope>
    <source>
        <strain evidence="1">Dzin_1.0</strain>
    </source>
</reference>